<evidence type="ECO:0000256" key="1">
    <source>
        <dbReference type="SAM" id="Phobius"/>
    </source>
</evidence>
<organism evidence="2 3">
    <name type="scientific">Aeromicrobium flavum</name>
    <dbReference type="NCBI Taxonomy" id="416568"/>
    <lineage>
        <taxon>Bacteria</taxon>
        <taxon>Bacillati</taxon>
        <taxon>Actinomycetota</taxon>
        <taxon>Actinomycetes</taxon>
        <taxon>Propionibacteriales</taxon>
        <taxon>Nocardioidaceae</taxon>
        <taxon>Aeromicrobium</taxon>
    </lineage>
</organism>
<evidence type="ECO:0000313" key="2">
    <source>
        <dbReference type="EMBL" id="GEO89582.1"/>
    </source>
</evidence>
<keyword evidence="3" id="KW-1185">Reference proteome</keyword>
<comment type="caution">
    <text evidence="2">The sequence shown here is derived from an EMBL/GenBank/DDBJ whole genome shotgun (WGS) entry which is preliminary data.</text>
</comment>
<dbReference type="InterPro" id="IPR025339">
    <property type="entry name" value="DUF4245"/>
</dbReference>
<evidence type="ECO:0000313" key="3">
    <source>
        <dbReference type="Proteomes" id="UP000321769"/>
    </source>
</evidence>
<keyword evidence="1" id="KW-0812">Transmembrane</keyword>
<proteinExistence type="predicted"/>
<dbReference type="RefSeq" id="WP_146827455.1">
    <property type="nucleotide sequence ID" value="NZ_BAAAYQ010000001.1"/>
</dbReference>
<dbReference type="EMBL" id="BJZQ01000008">
    <property type="protein sequence ID" value="GEO89582.1"/>
    <property type="molecule type" value="Genomic_DNA"/>
</dbReference>
<protein>
    <recommendedName>
        <fullName evidence="4">DUF4245 domain-containing protein</fullName>
    </recommendedName>
</protein>
<sequence length="177" mass="18818">MSGYSRGNPAMGDVLRSVLVLGVGVLVVWLLGRLLTVTPENPTSEVDWRAAAGVVESRAGFVPLVPAEVPDRWRATRAELIDGRWQLNLVTGDDEYVGLSQRRGDAQGLGTLVEDRAPGGEEAGTVKIAGRAWQVRTGPEDTTTFAGLVGEEAVVVTGSAERDVLEDYVASLEPFAS</sequence>
<gene>
    <name evidence="2" type="ORF">AFL01nite_19090</name>
</gene>
<feature type="transmembrane region" description="Helical" evidence="1">
    <location>
        <begin position="14"/>
        <end position="32"/>
    </location>
</feature>
<keyword evidence="1" id="KW-1133">Transmembrane helix</keyword>
<dbReference type="Pfam" id="PF14030">
    <property type="entry name" value="DUF4245"/>
    <property type="match status" value="1"/>
</dbReference>
<dbReference type="Proteomes" id="UP000321769">
    <property type="component" value="Unassembled WGS sequence"/>
</dbReference>
<evidence type="ECO:0008006" key="4">
    <source>
        <dbReference type="Google" id="ProtNLM"/>
    </source>
</evidence>
<name>A0A512HVW4_9ACTN</name>
<dbReference type="OrthoDB" id="3827115at2"/>
<dbReference type="AlphaFoldDB" id="A0A512HVW4"/>
<accession>A0A512HVW4</accession>
<keyword evidence="1" id="KW-0472">Membrane</keyword>
<reference evidence="2 3" key="1">
    <citation type="submission" date="2019-07" db="EMBL/GenBank/DDBJ databases">
        <title>Whole genome shotgun sequence of Aeromicrobium flavum NBRC 107625.</title>
        <authorList>
            <person name="Hosoyama A."/>
            <person name="Uohara A."/>
            <person name="Ohji S."/>
            <person name="Ichikawa N."/>
        </authorList>
    </citation>
    <scope>NUCLEOTIDE SEQUENCE [LARGE SCALE GENOMIC DNA]</scope>
    <source>
        <strain evidence="2 3">NBRC 107625</strain>
    </source>
</reference>